<dbReference type="Gene3D" id="3.30.40.100">
    <property type="match status" value="1"/>
</dbReference>
<evidence type="ECO:0000256" key="5">
    <source>
        <dbReference type="ARBA" id="ARBA00022759"/>
    </source>
</evidence>
<comment type="subcellular location">
    <subcellularLocation>
        <location evidence="1">Nucleus</location>
    </subcellularLocation>
</comment>
<keyword evidence="8" id="KW-0862">Zinc</keyword>
<keyword evidence="10" id="KW-0943">RNA-mediated gene silencing</keyword>
<gene>
    <name evidence="15" type="ORF">CB5_LOCUS22487</name>
</gene>
<evidence type="ECO:0000259" key="14">
    <source>
        <dbReference type="PROSITE" id="PS51050"/>
    </source>
</evidence>
<dbReference type="Pfam" id="PF13589">
    <property type="entry name" value="HATPase_c_3"/>
    <property type="match status" value="1"/>
</dbReference>
<dbReference type="InterPro" id="IPR011124">
    <property type="entry name" value="Znf_CW"/>
</dbReference>
<evidence type="ECO:0000256" key="12">
    <source>
        <dbReference type="ARBA" id="ARBA00023242"/>
    </source>
</evidence>
<evidence type="ECO:0000313" key="15">
    <source>
        <dbReference type="EMBL" id="CAD1839276.1"/>
    </source>
</evidence>
<evidence type="ECO:0000256" key="2">
    <source>
        <dbReference type="ARBA" id="ARBA00007845"/>
    </source>
</evidence>
<dbReference type="InterPro" id="IPR041006">
    <property type="entry name" value="Morc_S5"/>
</dbReference>
<keyword evidence="9" id="KW-0175">Coiled coil</keyword>
<dbReference type="EMBL" id="LR862134">
    <property type="protein sequence ID" value="CAD1839276.1"/>
    <property type="molecule type" value="Genomic_DNA"/>
</dbReference>
<keyword evidence="6" id="KW-0227">DNA damage</keyword>
<evidence type="ECO:0000256" key="3">
    <source>
        <dbReference type="ARBA" id="ARBA00022722"/>
    </source>
</evidence>
<dbReference type="GO" id="GO:0008270">
    <property type="term" value="F:zinc ion binding"/>
    <property type="evidence" value="ECO:0007669"/>
    <property type="project" value="UniProtKB-KW"/>
</dbReference>
<evidence type="ECO:0000256" key="10">
    <source>
        <dbReference type="ARBA" id="ARBA00023158"/>
    </source>
</evidence>
<dbReference type="GO" id="GO:0004519">
    <property type="term" value="F:endonuclease activity"/>
    <property type="evidence" value="ECO:0007669"/>
    <property type="project" value="UniProtKB-KW"/>
</dbReference>
<evidence type="ECO:0000256" key="6">
    <source>
        <dbReference type="ARBA" id="ARBA00022763"/>
    </source>
</evidence>
<keyword evidence="11" id="KW-0234">DNA repair</keyword>
<dbReference type="InterPro" id="IPR036890">
    <property type="entry name" value="HATPase_C_sf"/>
</dbReference>
<feature type="region of interest" description="Disordered" evidence="13">
    <location>
        <begin position="832"/>
        <end position="857"/>
    </location>
</feature>
<dbReference type="GO" id="GO:0031047">
    <property type="term" value="P:regulatory ncRNA-mediated gene silencing"/>
    <property type="evidence" value="ECO:0007669"/>
    <property type="project" value="UniProtKB-KW"/>
</dbReference>
<keyword evidence="4" id="KW-0479">Metal-binding</keyword>
<dbReference type="PANTHER" id="PTHR23336">
    <property type="entry name" value="ZINC FINGER CW-TYPE COILED-COIL DOMAIN PROTEIN 3"/>
    <property type="match status" value="1"/>
</dbReference>
<dbReference type="GO" id="GO:0005634">
    <property type="term" value="C:nucleus"/>
    <property type="evidence" value="ECO:0007669"/>
    <property type="project" value="UniProtKB-SubCell"/>
</dbReference>
<feature type="compositionally biased region" description="Basic residues" evidence="13">
    <location>
        <begin position="842"/>
        <end position="857"/>
    </location>
</feature>
<feature type="domain" description="CW-type" evidence="14">
    <location>
        <begin position="683"/>
        <end position="733"/>
    </location>
</feature>
<feature type="region of interest" description="Disordered" evidence="13">
    <location>
        <begin position="193"/>
        <end position="214"/>
    </location>
</feature>
<dbReference type="SUPFAM" id="SSF55874">
    <property type="entry name" value="ATPase domain of HSP90 chaperone/DNA topoisomerase II/histidine kinase"/>
    <property type="match status" value="1"/>
</dbReference>
<evidence type="ECO:0000256" key="4">
    <source>
        <dbReference type="ARBA" id="ARBA00022723"/>
    </source>
</evidence>
<evidence type="ECO:0000256" key="1">
    <source>
        <dbReference type="ARBA" id="ARBA00004123"/>
    </source>
</evidence>
<evidence type="ECO:0000256" key="9">
    <source>
        <dbReference type="ARBA" id="ARBA00023054"/>
    </source>
</evidence>
<dbReference type="GO" id="GO:0006281">
    <property type="term" value="P:DNA repair"/>
    <property type="evidence" value="ECO:0007669"/>
    <property type="project" value="UniProtKB-KW"/>
</dbReference>
<name>A0A6V7Q8V9_ANACO</name>
<keyword evidence="12" id="KW-0539">Nucleus</keyword>
<dbReference type="AlphaFoldDB" id="A0A6V7Q8V9"/>
<keyword evidence="5" id="KW-0378">Hydrolase</keyword>
<keyword evidence="3" id="KW-0540">Nuclease</keyword>
<dbReference type="GO" id="GO:0016887">
    <property type="term" value="F:ATP hydrolysis activity"/>
    <property type="evidence" value="ECO:0007669"/>
    <property type="project" value="InterPro"/>
</dbReference>
<comment type="similarity">
    <text evidence="2">Belongs to the MORC ATPase protein family.</text>
</comment>
<dbReference type="Pfam" id="PF17942">
    <property type="entry name" value="Morc6_S5"/>
    <property type="match status" value="1"/>
</dbReference>
<evidence type="ECO:0000256" key="11">
    <source>
        <dbReference type="ARBA" id="ARBA00023204"/>
    </source>
</evidence>
<sequence>MLICTCGVARKGESMSGMLNLNEPPLSEDGPMRYILLQKDNKPICRTKSFNLPFDVPLTWSITKFRPSEILSNGRFPNFRLYPDPENSHQSYEWGAFLNFLWKHRRAGLVSSEYCRFYILAPDEFPEFSHAIILYQTEKPGLVCNQQNTGTSEVVMHRRDSRHHLGEEIVDNGFLNMSRIGDVPYSMNVLHQAPRKPSPCESVEDAPSTSHPKSVKKADVVNRNFVKTDPSYLRTLSQTHAGWIFGAIAELVDNSRDADASRFKDLTESAFGAVLAWKMKQSCMVLSFSRLDISIESLYSKKEGKRVPVLSVIDDGHGMSHTEIMRMLSFGHKQPNEDEQDRIGRFGIGFKTGAMKLGRDALVLTQTSNSRSVALLSQSYNENKENLEIPVITYSKQCQFMEVDLSVQSEVSAEISLKAIKEFSPFNEYFIGEKLGLFGEMRTGTQIYIWNLDKWGSDYSLEWSQNTSASGDILIRSRRVRSRPGQVSLKVPLDYSLRLYLEVIFLDPRMKIYVQGSLVKCQPLAKSLNKTAIISGDVMGKAIQLTLGRSNIEWQRMNCGIFLYWHGRLIEAYKRVGGQIHNADMGRGVIGVIDVTNLMLFGTFCQDDENGNVWVLNSKQGFQDCEAYAELEKWLGRVADEYWDKHYEPLVWFKTLDFIALLKSVQLRSDESSLLQKKGNERYMPDHEWVQCSKCRKWRTLTKSFNSDNLPLEWFCYMSPFNGKCETPEQQMGHGIITVSAKRSGYTEQTATQQEVILKNAQKKKRSCAIVVDDREKQSASTTKFNEISDVYYGFESFCVRLKFQLFTTLCSCLLLLAINCTTLDELGEDASQADDEIQRPPLKRLRRGPARSCKKS</sequence>
<proteinExistence type="inferred from homology"/>
<keyword evidence="5" id="KW-0255">Endonuclease</keyword>
<evidence type="ECO:0000256" key="13">
    <source>
        <dbReference type="SAM" id="MobiDB-lite"/>
    </source>
</evidence>
<dbReference type="PROSITE" id="PS51050">
    <property type="entry name" value="ZF_CW"/>
    <property type="match status" value="1"/>
</dbReference>
<reference evidence="15" key="1">
    <citation type="submission" date="2020-07" db="EMBL/GenBank/DDBJ databases">
        <authorList>
            <person name="Lin J."/>
        </authorList>
    </citation>
    <scope>NUCLEOTIDE SEQUENCE</scope>
</reference>
<dbReference type="InterPro" id="IPR045261">
    <property type="entry name" value="MORC_ATPase"/>
</dbReference>
<accession>A0A6V7Q8V9</accession>
<dbReference type="Gene3D" id="3.30.565.10">
    <property type="entry name" value="Histidine kinase-like ATPase, C-terminal domain"/>
    <property type="match status" value="1"/>
</dbReference>
<dbReference type="GO" id="GO:0031349">
    <property type="term" value="P:positive regulation of defense response"/>
    <property type="evidence" value="ECO:0007669"/>
    <property type="project" value="UniProtKB-ARBA"/>
</dbReference>
<keyword evidence="7" id="KW-0863">Zinc-finger</keyword>
<dbReference type="Pfam" id="PF07496">
    <property type="entry name" value="zf-CW"/>
    <property type="match status" value="1"/>
</dbReference>
<organism evidence="15">
    <name type="scientific">Ananas comosus var. bracteatus</name>
    <name type="common">red pineapple</name>
    <dbReference type="NCBI Taxonomy" id="296719"/>
    <lineage>
        <taxon>Eukaryota</taxon>
        <taxon>Viridiplantae</taxon>
        <taxon>Streptophyta</taxon>
        <taxon>Embryophyta</taxon>
        <taxon>Tracheophyta</taxon>
        <taxon>Spermatophyta</taxon>
        <taxon>Magnoliopsida</taxon>
        <taxon>Liliopsida</taxon>
        <taxon>Poales</taxon>
        <taxon>Bromeliaceae</taxon>
        <taxon>Bromelioideae</taxon>
        <taxon>Ananas</taxon>
    </lineage>
</organism>
<evidence type="ECO:0000256" key="7">
    <source>
        <dbReference type="ARBA" id="ARBA00022771"/>
    </source>
</evidence>
<evidence type="ECO:0000256" key="8">
    <source>
        <dbReference type="ARBA" id="ARBA00022833"/>
    </source>
</evidence>
<protein>
    <recommendedName>
        <fullName evidence="14">CW-type domain-containing protein</fullName>
    </recommendedName>
</protein>
<dbReference type="PANTHER" id="PTHR23336:SF11">
    <property type="entry name" value="OS06G0622000 PROTEIN"/>
    <property type="match status" value="1"/>
</dbReference>